<dbReference type="RefSeq" id="WP_007343187.1">
    <property type="nucleotide sequence ID" value="NZ_GL878494.1"/>
</dbReference>
<name>F2BEM5_9NEIS</name>
<evidence type="ECO:0000313" key="1">
    <source>
        <dbReference type="EMBL" id="EGF09930.1"/>
    </source>
</evidence>
<dbReference type="STRING" id="267212.GCA_001063965_01414"/>
<dbReference type="PIRSF" id="PIRSF024492">
    <property type="entry name" value="UCP024492"/>
    <property type="match status" value="1"/>
</dbReference>
<proteinExistence type="predicted"/>
<dbReference type="OrthoDB" id="9789109at2"/>
<dbReference type="PANTHER" id="PTHR39337">
    <property type="entry name" value="BLR5642 PROTEIN"/>
    <property type="match status" value="1"/>
</dbReference>
<sequence>MDTVYTVGHGGRPIGEFVGLLQENGVRSIADVRKLPGSNRHPQYNRDTLRQTLAGHGIAYRHIPELGGLRGSTPDIPPQRNALWRNRSFHRYADYMSTAQFASGLAVLLHTARQTPTAVMCAETLWWRCHRRLIADALTAYGLSVVHILSLHRSEPAALTPGAVILPDRTLAYPARA</sequence>
<dbReference type="HOGENOM" id="CLU_077467_0_1_4"/>
<dbReference type="Proteomes" id="UP000004105">
    <property type="component" value="Unassembled WGS sequence"/>
</dbReference>
<reference evidence="1 2" key="1">
    <citation type="submission" date="2011-02" db="EMBL/GenBank/DDBJ databases">
        <authorList>
            <person name="Muzny D."/>
            <person name="Qin X."/>
            <person name="Deng J."/>
            <person name="Jiang H."/>
            <person name="Liu Y."/>
            <person name="Qu J."/>
            <person name="Song X.-Z."/>
            <person name="Zhang L."/>
            <person name="Thornton R."/>
            <person name="Coyle M."/>
            <person name="Francisco L."/>
            <person name="Jackson L."/>
            <person name="Javaid M."/>
            <person name="Korchina V."/>
            <person name="Kovar C."/>
            <person name="Mata R."/>
            <person name="Mathew T."/>
            <person name="Ngo R."/>
            <person name="Nguyen L."/>
            <person name="Nguyen N."/>
            <person name="Okwuonu G."/>
            <person name="Ongeri F."/>
            <person name="Pham C."/>
            <person name="Simmons D."/>
            <person name="Wilczek-Boney K."/>
            <person name="Hale W."/>
            <person name="Jakkamsetti A."/>
            <person name="Pham P."/>
            <person name="Ruth R."/>
            <person name="San Lucas F."/>
            <person name="Warren J."/>
            <person name="Zhang J."/>
            <person name="Zhao Z."/>
            <person name="Zhou C."/>
            <person name="Zhu D."/>
            <person name="Lee S."/>
            <person name="Bess C."/>
            <person name="Blankenburg K."/>
            <person name="Forbes L."/>
            <person name="Fu Q."/>
            <person name="Gubbala S."/>
            <person name="Hirani K."/>
            <person name="Jayaseelan J.C."/>
            <person name="Lara F."/>
            <person name="Munidasa M."/>
            <person name="Palculict T."/>
            <person name="Patil S."/>
            <person name="Pu L.-L."/>
            <person name="Saada N."/>
            <person name="Tang L."/>
            <person name="Weissenberger G."/>
            <person name="Zhu Y."/>
            <person name="Hemphill L."/>
            <person name="Shang Y."/>
            <person name="Youmans B."/>
            <person name="Ayvaz T."/>
            <person name="Ross M."/>
            <person name="Santibanez J."/>
            <person name="Aqrawi P."/>
            <person name="Gross S."/>
            <person name="Joshi V."/>
            <person name="Fowler G."/>
            <person name="Nazareth L."/>
            <person name="Reid J."/>
            <person name="Worley K."/>
            <person name="Petrosino J."/>
            <person name="Highlander S."/>
            <person name="Gibbs R."/>
        </authorList>
    </citation>
    <scope>NUCLEOTIDE SEQUENCE [LARGE SCALE GENOMIC DNA]</scope>
    <source>
        <strain evidence="1 2">ATCC BAA-1200</strain>
    </source>
</reference>
<organism evidence="1 2">
    <name type="scientific">Neisseria bacilliformis ATCC BAA-1200</name>
    <dbReference type="NCBI Taxonomy" id="888742"/>
    <lineage>
        <taxon>Bacteria</taxon>
        <taxon>Pseudomonadati</taxon>
        <taxon>Pseudomonadota</taxon>
        <taxon>Betaproteobacteria</taxon>
        <taxon>Neisseriales</taxon>
        <taxon>Neisseriaceae</taxon>
        <taxon>Neisseria</taxon>
    </lineage>
</organism>
<gene>
    <name evidence="1" type="ORF">HMPREF9123_2182</name>
</gene>
<evidence type="ECO:0000313" key="2">
    <source>
        <dbReference type="Proteomes" id="UP000004105"/>
    </source>
</evidence>
<protein>
    <submittedName>
        <fullName evidence="1">HhH-GPD domain protein</fullName>
    </submittedName>
</protein>
<accession>F2BEM5</accession>
<dbReference type="EMBL" id="AFAY01000046">
    <property type="protein sequence ID" value="EGF09930.1"/>
    <property type="molecule type" value="Genomic_DNA"/>
</dbReference>
<dbReference type="AlphaFoldDB" id="F2BEM5"/>
<dbReference type="Pfam" id="PF04343">
    <property type="entry name" value="DUF488"/>
    <property type="match status" value="1"/>
</dbReference>
<dbReference type="InterPro" id="IPR007438">
    <property type="entry name" value="DUF488"/>
</dbReference>
<comment type="caution">
    <text evidence="1">The sequence shown here is derived from an EMBL/GenBank/DDBJ whole genome shotgun (WGS) entry which is preliminary data.</text>
</comment>
<dbReference type="PANTHER" id="PTHR39337:SF1">
    <property type="entry name" value="BLR5642 PROTEIN"/>
    <property type="match status" value="1"/>
</dbReference>
<keyword evidence="2" id="KW-1185">Reference proteome</keyword>
<dbReference type="InterPro" id="IPR014519">
    <property type="entry name" value="UCP024492"/>
</dbReference>